<dbReference type="PANTHER" id="PTHR43076">
    <property type="entry name" value="FO SYNTHASE (COFH)"/>
    <property type="match status" value="1"/>
</dbReference>
<dbReference type="PANTHER" id="PTHR43076:SF1">
    <property type="entry name" value="LIPOYL SYNTHASE 2"/>
    <property type="match status" value="1"/>
</dbReference>
<dbReference type="AlphaFoldDB" id="E3GYV7"/>
<feature type="binding site" evidence="11 12">
    <location>
        <position position="72"/>
    </location>
    <ligand>
        <name>[4Fe-4S] cluster</name>
        <dbReference type="ChEBI" id="CHEBI:49883"/>
        <note>4Fe-4S-S-AdoMet</note>
    </ligand>
</feature>
<dbReference type="UniPathway" id="UPA00072"/>
<feature type="binding site" evidence="13">
    <location>
        <position position="148"/>
    </location>
    <ligand>
        <name>(3R)-3-methyl-D-ornithine</name>
        <dbReference type="ChEBI" id="CHEBI:64642"/>
    </ligand>
</feature>
<feature type="binding site" evidence="13">
    <location>
        <position position="184"/>
    </location>
    <ligand>
        <name>S-adenosyl-L-methionine</name>
        <dbReference type="ChEBI" id="CHEBI:59789"/>
    </ligand>
</feature>
<dbReference type="Pfam" id="PF04055">
    <property type="entry name" value="Radical_SAM"/>
    <property type="match status" value="1"/>
</dbReference>
<keyword evidence="8 11" id="KW-0411">Iron-sulfur</keyword>
<dbReference type="InterPro" id="IPR020050">
    <property type="entry name" value="FO_synthase_su2"/>
</dbReference>
<protein>
    <recommendedName>
        <fullName evidence="2 11">5-amino-6-(D-ribitylamino)uracil--L-tyrosine 4-hydroxyphenyl transferase</fullName>
        <ecNumber evidence="2 11">2.5.1.147</ecNumber>
    </recommendedName>
    <alternativeName>
        <fullName evidence="11">FO synthase subunit 2</fullName>
    </alternativeName>
</protein>
<dbReference type="PIRSF" id="PIRSF004762">
    <property type="entry name" value="CHP00423"/>
    <property type="match status" value="1"/>
</dbReference>
<dbReference type="SUPFAM" id="SSF102114">
    <property type="entry name" value="Radical SAM enzymes"/>
    <property type="match status" value="1"/>
</dbReference>
<dbReference type="FunFam" id="3.20.20.70:FF:000134">
    <property type="entry name" value="7,8-didemethyl-8-hydroxy-5-deazariboflavin synthase"/>
    <property type="match status" value="1"/>
</dbReference>
<sequence>MLNNLTIRPKTKEILEESFYRQITVEEAMYLMNLRGDELYALLITADKVRKKIVGDIVTFIKNWNINFTNICVGNCRFCAFRKKDGDPEAYFMDIPEILKVVRKAVESGVEEVCIQGALHPNLDINFYEELIKEIKDNYPELHIHAFSPMEIYYVSKNSELSIKKTLKILKRAGLGSMPGTAAEILDNKVRRKICPSKITTEQWIYIIKTAHKLGIPTTSTMMYGHVENMENIVKHLKILRDIQEETGGFTEFVPLTFMHAKSPLYLSGDARPGATGIEDLKVYAVSRLMFHDLIKNIQVSWVKLGFKFAQFCLMAGANDLGGTLGEENISRSAGSPHGTKTDVSNLRRIVENLGRIPALRDTLYNNIRPLSAIPNI</sequence>
<dbReference type="Gene3D" id="3.20.20.70">
    <property type="entry name" value="Aldolase class I"/>
    <property type="match status" value="1"/>
</dbReference>
<feature type="binding site" evidence="11 12">
    <location>
        <position position="76"/>
    </location>
    <ligand>
        <name>[4Fe-4S] cluster</name>
        <dbReference type="ChEBI" id="CHEBI:49883"/>
        <note>4Fe-4S-S-AdoMet</note>
    </ligand>
</feature>
<dbReference type="GO" id="GO:0044689">
    <property type="term" value="F:7,8-didemethyl-8-hydroxy-5-deazariboflavin synthase activity"/>
    <property type="evidence" value="ECO:0007669"/>
    <property type="project" value="TreeGrafter"/>
</dbReference>
<dbReference type="SFLD" id="SFLDS00029">
    <property type="entry name" value="Radical_SAM"/>
    <property type="match status" value="2"/>
</dbReference>
<dbReference type="SMART" id="SM00729">
    <property type="entry name" value="Elp3"/>
    <property type="match status" value="1"/>
</dbReference>
<evidence type="ECO:0000256" key="1">
    <source>
        <dbReference type="ARBA" id="ARBA00004712"/>
    </source>
</evidence>
<evidence type="ECO:0000256" key="2">
    <source>
        <dbReference type="ARBA" id="ARBA00012289"/>
    </source>
</evidence>
<feature type="binding site" evidence="13">
    <location>
        <position position="78"/>
    </location>
    <ligand>
        <name>S-adenosyl-L-methionine</name>
        <dbReference type="ChEBI" id="CHEBI:59789"/>
    </ligand>
</feature>
<dbReference type="InterPro" id="IPR045567">
    <property type="entry name" value="CofH/MnqC-like_C"/>
</dbReference>
<evidence type="ECO:0000256" key="5">
    <source>
        <dbReference type="ARBA" id="ARBA00022691"/>
    </source>
</evidence>
<comment type="function">
    <text evidence="11">Catalyzes the radical-mediated synthesis of 5-amino-5-(4-hydroxybenzyl)-6-(D-ribitylimino)-5,6-dihydrouracil from 5-amino-6-(D-ribitylamino)uracil and L-tyrosine.</text>
</comment>
<dbReference type="SFLD" id="SFLDG01064">
    <property type="entry name" value="F420__menaquinone_cofactor_bio"/>
    <property type="match status" value="2"/>
</dbReference>
<evidence type="ECO:0000256" key="8">
    <source>
        <dbReference type="ARBA" id="ARBA00023014"/>
    </source>
</evidence>
<dbReference type="EMBL" id="CP002278">
    <property type="protein sequence ID" value="ADP77489.1"/>
    <property type="molecule type" value="Genomic_DNA"/>
</dbReference>
<dbReference type="InterPro" id="IPR058240">
    <property type="entry name" value="rSAM_sf"/>
</dbReference>
<gene>
    <name evidence="11" type="primary">cofH</name>
    <name evidence="15" type="ordered locus">Mfer_0690</name>
</gene>
<evidence type="ECO:0000256" key="9">
    <source>
        <dbReference type="ARBA" id="ARBA00048468"/>
    </source>
</evidence>
<dbReference type="SFLD" id="SFLDG01388">
    <property type="entry name" value="7_8-didemethyl-8-hydroxy-5-dea"/>
    <property type="match status" value="1"/>
</dbReference>
<dbReference type="GO" id="GO:0141093">
    <property type="term" value="F:5-amino-6-(D-ribitylamino)uracil--L-tyrosine 4-hydroxyphenyl transferase activity"/>
    <property type="evidence" value="ECO:0007669"/>
    <property type="project" value="UniProtKB-EC"/>
</dbReference>
<comment type="subunit">
    <text evidence="11">The FO synthase complex consists of two subunits, CofG and CofH.</text>
</comment>
<dbReference type="Pfam" id="PF19288">
    <property type="entry name" value="CofH_C"/>
    <property type="match status" value="1"/>
</dbReference>
<comment type="subunit">
    <text evidence="10">Consists of two subunits, CofG and CofH.</text>
</comment>
<evidence type="ECO:0000313" key="16">
    <source>
        <dbReference type="Proteomes" id="UP000002315"/>
    </source>
</evidence>
<feature type="binding site" evidence="11 12">
    <location>
        <position position="79"/>
    </location>
    <ligand>
        <name>[4Fe-4S] cluster</name>
        <dbReference type="ChEBI" id="CHEBI:49883"/>
        <note>4Fe-4S-S-AdoMet</note>
    </ligand>
</feature>
<name>E3GYV7_METFV</name>
<keyword evidence="5 11" id="KW-0949">S-adenosyl-L-methionine</keyword>
<dbReference type="InterPro" id="IPR019940">
    <property type="entry name" value="CofH_family"/>
</dbReference>
<comment type="similarity">
    <text evidence="11">Belongs to the radical SAM superfamily. CofH family.</text>
</comment>
<dbReference type="HAMAP" id="MF_01612">
    <property type="entry name" value="FO_synth_sub2"/>
    <property type="match status" value="1"/>
</dbReference>
<dbReference type="InterPro" id="IPR034405">
    <property type="entry name" value="F420"/>
</dbReference>
<dbReference type="SFLD" id="SFLDF00343">
    <property type="entry name" value="aminofutalosine_synthase_(mqnE"/>
    <property type="match status" value="1"/>
</dbReference>
<accession>E3GYV7</accession>
<dbReference type="Proteomes" id="UP000002315">
    <property type="component" value="Chromosome"/>
</dbReference>
<dbReference type="GO" id="GO:0005506">
    <property type="term" value="F:iron ion binding"/>
    <property type="evidence" value="ECO:0007669"/>
    <property type="project" value="UniProtKB-UniRule"/>
</dbReference>
<evidence type="ECO:0000256" key="10">
    <source>
        <dbReference type="ARBA" id="ARBA00064449"/>
    </source>
</evidence>
<dbReference type="EC" id="2.5.1.147" evidence="2 11"/>
<evidence type="ECO:0000256" key="12">
    <source>
        <dbReference type="PIRSR" id="PIRSR004762-1"/>
    </source>
</evidence>
<dbReference type="OrthoDB" id="8186at2157"/>
<evidence type="ECO:0000256" key="13">
    <source>
        <dbReference type="PIRSR" id="PIRSR004762-2"/>
    </source>
</evidence>
<dbReference type="NCBIfam" id="TIGR03551">
    <property type="entry name" value="F420_cofH"/>
    <property type="match status" value="1"/>
</dbReference>
<evidence type="ECO:0000256" key="6">
    <source>
        <dbReference type="ARBA" id="ARBA00022723"/>
    </source>
</evidence>
<organism evidence="15 16">
    <name type="scientific">Methanothermus fervidus (strain ATCC 43054 / DSM 2088 / JCM 10308 / V24 S)</name>
    <dbReference type="NCBI Taxonomy" id="523846"/>
    <lineage>
        <taxon>Archaea</taxon>
        <taxon>Methanobacteriati</taxon>
        <taxon>Methanobacteriota</taxon>
        <taxon>Methanomada group</taxon>
        <taxon>Methanobacteria</taxon>
        <taxon>Methanobacteriales</taxon>
        <taxon>Methanothermaceae</taxon>
        <taxon>Methanothermus</taxon>
    </lineage>
</organism>
<evidence type="ECO:0000256" key="11">
    <source>
        <dbReference type="HAMAP-Rule" id="MF_01612"/>
    </source>
</evidence>
<dbReference type="GO" id="GO:0051539">
    <property type="term" value="F:4 iron, 4 sulfur cluster binding"/>
    <property type="evidence" value="ECO:0007669"/>
    <property type="project" value="UniProtKB-KW"/>
</dbReference>
<evidence type="ECO:0000259" key="14">
    <source>
        <dbReference type="PROSITE" id="PS51918"/>
    </source>
</evidence>
<reference evidence="15 16" key="1">
    <citation type="journal article" date="2010" name="Stand. Genomic Sci.">
        <title>Complete genome sequence of Methanothermus fervidus type strain (V24S).</title>
        <authorList>
            <person name="Anderson I."/>
            <person name="Djao O.D."/>
            <person name="Misra M."/>
            <person name="Chertkov O."/>
            <person name="Nolan M."/>
            <person name="Lucas S."/>
            <person name="Lapidus A."/>
            <person name="Del Rio T.G."/>
            <person name="Tice H."/>
            <person name="Cheng J.F."/>
            <person name="Tapia R."/>
            <person name="Han C."/>
            <person name="Goodwin L."/>
            <person name="Pitluck S."/>
            <person name="Liolios K."/>
            <person name="Ivanova N."/>
            <person name="Mavromatis K."/>
            <person name="Mikhailova N."/>
            <person name="Pati A."/>
            <person name="Brambilla E."/>
            <person name="Chen A."/>
            <person name="Palaniappan K."/>
            <person name="Land M."/>
            <person name="Hauser L."/>
            <person name="Chang Y.J."/>
            <person name="Jeffries C.D."/>
            <person name="Sikorski J."/>
            <person name="Spring S."/>
            <person name="Rohde M."/>
            <person name="Eichinger K."/>
            <person name="Huber H."/>
            <person name="Wirth R."/>
            <person name="Goker M."/>
            <person name="Detter J.C."/>
            <person name="Woyke T."/>
            <person name="Bristow J."/>
            <person name="Eisen J.A."/>
            <person name="Markowitz V."/>
            <person name="Hugenholtz P."/>
            <person name="Klenk H.P."/>
            <person name="Kyrpides N.C."/>
        </authorList>
    </citation>
    <scope>NUCLEOTIDE SEQUENCE [LARGE SCALE GENOMIC DNA]</scope>
    <source>
        <strain evidence="16">ATCC 43054 / DSM 2088 / JCM 10308 / V24 S</strain>
    </source>
</reference>
<comment type="cofactor">
    <cofactor evidence="11 12">
        <name>[4Fe-4S] cluster</name>
        <dbReference type="ChEBI" id="CHEBI:49883"/>
    </cofactor>
    <text evidence="11 12">Binds 1 [4Fe-4S] cluster. The cluster is coordinated with 3 cysteines and an exchangeable S-adenosyl-L-methionine.</text>
</comment>
<keyword evidence="7 11" id="KW-0408">Iron</keyword>
<dbReference type="InterPro" id="IPR007197">
    <property type="entry name" value="rSAM"/>
</dbReference>
<evidence type="ECO:0000256" key="3">
    <source>
        <dbReference type="ARBA" id="ARBA00022485"/>
    </source>
</evidence>
<feature type="domain" description="Radical SAM core" evidence="14">
    <location>
        <begin position="58"/>
        <end position="301"/>
    </location>
</feature>
<keyword evidence="6 11" id="KW-0479">Metal-binding</keyword>
<dbReference type="NCBIfam" id="NF005609">
    <property type="entry name" value="PRK07360.1"/>
    <property type="match status" value="1"/>
</dbReference>
<dbReference type="InterPro" id="IPR013785">
    <property type="entry name" value="Aldolase_TIM"/>
</dbReference>
<keyword evidence="4 11" id="KW-0808">Transferase</keyword>
<dbReference type="CDD" id="cd01335">
    <property type="entry name" value="Radical_SAM"/>
    <property type="match status" value="1"/>
</dbReference>
<evidence type="ECO:0000256" key="7">
    <source>
        <dbReference type="ARBA" id="ARBA00023004"/>
    </source>
</evidence>
<dbReference type="HOGENOM" id="CLU_040406_1_1_2"/>
<proteinExistence type="inferred from homology"/>
<feature type="binding site" evidence="13">
    <location>
        <position position="301"/>
    </location>
    <ligand>
        <name>(3R)-3-methyl-D-ornithine</name>
        <dbReference type="ChEBI" id="CHEBI:64642"/>
    </ligand>
</feature>
<keyword evidence="3 11" id="KW-0004">4Fe-4S</keyword>
<dbReference type="KEGG" id="mfv:Mfer_0690"/>
<dbReference type="SFLD" id="SFLDF00342">
    <property type="entry name" value="cyclic_dehypoxanthine_futalosi"/>
    <property type="match status" value="1"/>
</dbReference>
<dbReference type="PROSITE" id="PS51918">
    <property type="entry name" value="RADICAL_SAM"/>
    <property type="match status" value="1"/>
</dbReference>
<dbReference type="NCBIfam" id="TIGR00423">
    <property type="entry name" value="CofH family radical SAM protein"/>
    <property type="match status" value="1"/>
</dbReference>
<evidence type="ECO:0000313" key="15">
    <source>
        <dbReference type="EMBL" id="ADP77489.1"/>
    </source>
</evidence>
<dbReference type="InterPro" id="IPR006638">
    <property type="entry name" value="Elp3/MiaA/NifB-like_rSAM"/>
</dbReference>
<dbReference type="SFLD" id="SFLDG01389">
    <property type="entry name" value="menaquinone_synthsis_involved"/>
    <property type="match status" value="1"/>
</dbReference>
<dbReference type="SFLD" id="SFLDF00293">
    <property type="entry name" value="((2_3_4_5-tetrahydroxypentyl)a"/>
    <property type="match status" value="1"/>
</dbReference>
<comment type="catalytic activity">
    <reaction evidence="9 11">
        <text>5-amino-6-(D-ribitylamino)uracil + L-tyrosine + S-adenosyl-L-methionine = 5-amino-5-(4-hydroxybenzyl)-6-(D-ribitylimino)-5,6-dihydrouracil + 2-iminoacetate + 5'-deoxyadenosine + L-methionine + H(+)</text>
        <dbReference type="Rhea" id="RHEA:55200"/>
        <dbReference type="ChEBI" id="CHEBI:15378"/>
        <dbReference type="ChEBI" id="CHEBI:15934"/>
        <dbReference type="ChEBI" id="CHEBI:17319"/>
        <dbReference type="ChEBI" id="CHEBI:57844"/>
        <dbReference type="ChEBI" id="CHEBI:58315"/>
        <dbReference type="ChEBI" id="CHEBI:59789"/>
        <dbReference type="ChEBI" id="CHEBI:77846"/>
        <dbReference type="ChEBI" id="CHEBI:85936"/>
        <dbReference type="EC" id="2.5.1.147"/>
    </reaction>
</comment>
<comment type="pathway">
    <text evidence="1 11">Cofactor biosynthesis; coenzyme F0 biosynthesis.</text>
</comment>
<evidence type="ECO:0000256" key="4">
    <source>
        <dbReference type="ARBA" id="ARBA00022679"/>
    </source>
</evidence>
<keyword evidence="16" id="KW-1185">Reference proteome</keyword>
<dbReference type="STRING" id="523846.Mfer_0690"/>